<feature type="binding site" evidence="6">
    <location>
        <position position="108"/>
    </location>
    <ligand>
        <name>a divalent metal cation</name>
        <dbReference type="ChEBI" id="CHEBI:60240"/>
        <label>1</label>
    </ligand>
</feature>
<comment type="cofactor">
    <cofactor evidence="6">
        <name>Co(2+)</name>
        <dbReference type="ChEBI" id="CHEBI:48828"/>
    </cofactor>
    <cofactor evidence="6">
        <name>Zn(2+)</name>
        <dbReference type="ChEBI" id="CHEBI:29105"/>
    </cofactor>
    <cofactor evidence="6">
        <name>Mn(2+)</name>
        <dbReference type="ChEBI" id="CHEBI:29035"/>
    </cofactor>
    <cofactor evidence="6">
        <name>Fe(2+)</name>
        <dbReference type="ChEBI" id="CHEBI:29033"/>
    </cofactor>
    <text evidence="6">Binds 2 divalent metal cations per subunit. Has a high-affinity and a low affinity metal-binding site. The true nature of the physiological cofactor is under debate. The enzyme is active with cobalt, zinc, manganese or divalent iron ions. Most likely, methionine aminopeptidases function as mononuclear Fe(2+)-metalloproteases under physiological conditions, and the catalytically relevant metal-binding site has been assigned to the histidine-containing high-affinity site.</text>
</comment>
<dbReference type="GO" id="GO:0004239">
    <property type="term" value="F:initiator methionyl aminopeptidase activity"/>
    <property type="evidence" value="ECO:0007669"/>
    <property type="project" value="UniProtKB-UniRule"/>
</dbReference>
<dbReference type="KEGG" id="mri:Mal4_42150"/>
<feature type="binding site" evidence="6">
    <location>
        <position position="182"/>
    </location>
    <ligand>
        <name>a divalent metal cation</name>
        <dbReference type="ChEBI" id="CHEBI:60240"/>
        <label>2</label>
        <note>catalytic</note>
    </ligand>
</feature>
<protein>
    <recommendedName>
        <fullName evidence="6 7">Methionine aminopeptidase</fullName>
        <shortName evidence="6">MAP</shortName>
        <shortName evidence="6">MetAP</shortName>
        <ecNumber evidence="6 7">3.4.11.18</ecNumber>
    </recommendedName>
    <alternativeName>
        <fullName evidence="6">Peptidase M</fullName>
    </alternativeName>
</protein>
<dbReference type="PANTHER" id="PTHR43330">
    <property type="entry name" value="METHIONINE AMINOPEPTIDASE"/>
    <property type="match status" value="1"/>
</dbReference>
<dbReference type="CDD" id="cd01086">
    <property type="entry name" value="MetAP1"/>
    <property type="match status" value="1"/>
</dbReference>
<dbReference type="GO" id="GO:0070006">
    <property type="term" value="F:metalloaminopeptidase activity"/>
    <property type="evidence" value="ECO:0007669"/>
    <property type="project" value="UniProtKB-UniRule"/>
</dbReference>
<evidence type="ECO:0000256" key="5">
    <source>
        <dbReference type="ARBA" id="ARBA00022801"/>
    </source>
</evidence>
<dbReference type="GO" id="GO:0005829">
    <property type="term" value="C:cytosol"/>
    <property type="evidence" value="ECO:0007669"/>
    <property type="project" value="TreeGrafter"/>
</dbReference>
<dbReference type="AlphaFoldDB" id="A0A517ZBJ3"/>
<evidence type="ECO:0000256" key="3">
    <source>
        <dbReference type="ARBA" id="ARBA00022670"/>
    </source>
</evidence>
<evidence type="ECO:0000256" key="2">
    <source>
        <dbReference type="ARBA" id="ARBA00022438"/>
    </source>
</evidence>
<dbReference type="Proteomes" id="UP000320496">
    <property type="component" value="Chromosome"/>
</dbReference>
<comment type="function">
    <text evidence="1 6">Removes the N-terminal methionine from nascent proteins. The N-terminal methionine is often cleaved when the second residue in the primary sequence is small and uncharged (Met-Ala-, Cys, Gly, Pro, Ser, Thr, or Val). Requires deformylation of the N(alpha)-formylated initiator methionine before it can be hydrolyzed.</text>
</comment>
<dbReference type="PROSITE" id="PS00680">
    <property type="entry name" value="MAP_1"/>
    <property type="match status" value="1"/>
</dbReference>
<organism evidence="9 10">
    <name type="scientific">Maioricimonas rarisocia</name>
    <dbReference type="NCBI Taxonomy" id="2528026"/>
    <lineage>
        <taxon>Bacteria</taxon>
        <taxon>Pseudomonadati</taxon>
        <taxon>Planctomycetota</taxon>
        <taxon>Planctomycetia</taxon>
        <taxon>Planctomycetales</taxon>
        <taxon>Planctomycetaceae</taxon>
        <taxon>Maioricimonas</taxon>
    </lineage>
</organism>
<dbReference type="PANTHER" id="PTHR43330:SF27">
    <property type="entry name" value="METHIONINE AMINOPEPTIDASE"/>
    <property type="match status" value="1"/>
</dbReference>
<dbReference type="InterPro" id="IPR002467">
    <property type="entry name" value="Pept_M24A_MAP1"/>
</dbReference>
<evidence type="ECO:0000256" key="1">
    <source>
        <dbReference type="ARBA" id="ARBA00002521"/>
    </source>
</evidence>
<dbReference type="HAMAP" id="MF_01974">
    <property type="entry name" value="MetAP_1"/>
    <property type="match status" value="1"/>
</dbReference>
<feature type="domain" description="Peptidase M24" evidence="8">
    <location>
        <begin position="23"/>
        <end position="256"/>
    </location>
</feature>
<sequence>MLPGHCIEGARVITLKSRREIRLMRDAGQLVAQAHRIVRDRIAPGVTTGELDAAVEAFFNEEGATPLFKGVPGTVPFPAVTCMSVNEQIVHGIPGDYVLQEGDLLSVDTGCRINGWCGDAAWTYRIGQLDDEKTRLADVGAASIDIVRNGLEKHQKWSQVAAELMALVDEAGFSLVRDFVGHGIGREMHEAPQVPNYFDKRLRHTDFEIRPGLVLAIEPMINAGSYKFRVLDDHWTAVTVDGRPSVHFEHTFAVTANGVELLTEGVGESD</sequence>
<name>A0A517ZBJ3_9PLAN</name>
<dbReference type="GO" id="GO:0046872">
    <property type="term" value="F:metal ion binding"/>
    <property type="evidence" value="ECO:0007669"/>
    <property type="project" value="UniProtKB-UniRule"/>
</dbReference>
<proteinExistence type="inferred from homology"/>
<feature type="binding site" evidence="6">
    <location>
        <position position="119"/>
    </location>
    <ligand>
        <name>a divalent metal cation</name>
        <dbReference type="ChEBI" id="CHEBI:60240"/>
        <label>1</label>
    </ligand>
</feature>
<dbReference type="Gene3D" id="3.90.230.10">
    <property type="entry name" value="Creatinase/methionine aminopeptidase superfamily"/>
    <property type="match status" value="1"/>
</dbReference>
<dbReference type="PRINTS" id="PR00599">
    <property type="entry name" value="MAPEPTIDASE"/>
</dbReference>
<comment type="catalytic activity">
    <reaction evidence="6 7">
        <text>Release of N-terminal amino acids, preferentially methionine, from peptides and arylamides.</text>
        <dbReference type="EC" id="3.4.11.18"/>
    </reaction>
</comment>
<dbReference type="EMBL" id="CP036275">
    <property type="protein sequence ID" value="QDU39862.1"/>
    <property type="molecule type" value="Genomic_DNA"/>
</dbReference>
<feature type="binding site" evidence="6">
    <location>
        <position position="249"/>
    </location>
    <ligand>
        <name>a divalent metal cation</name>
        <dbReference type="ChEBI" id="CHEBI:60240"/>
        <label>2</label>
        <note>catalytic</note>
    </ligand>
</feature>
<dbReference type="InterPro" id="IPR001714">
    <property type="entry name" value="Pept_M24_MAP"/>
</dbReference>
<evidence type="ECO:0000256" key="4">
    <source>
        <dbReference type="ARBA" id="ARBA00022723"/>
    </source>
</evidence>
<dbReference type="NCBIfam" id="TIGR00500">
    <property type="entry name" value="met_pdase_I"/>
    <property type="match status" value="1"/>
</dbReference>
<evidence type="ECO:0000313" key="10">
    <source>
        <dbReference type="Proteomes" id="UP000320496"/>
    </source>
</evidence>
<evidence type="ECO:0000313" key="9">
    <source>
        <dbReference type="EMBL" id="QDU39862.1"/>
    </source>
</evidence>
<accession>A0A517ZBJ3</accession>
<comment type="similarity">
    <text evidence="6">Belongs to the peptidase M24A family. Methionine aminopeptidase type 1 subfamily.</text>
</comment>
<feature type="binding site" evidence="6">
    <location>
        <position position="189"/>
    </location>
    <ligand>
        <name>substrate</name>
    </ligand>
</feature>
<comment type="subunit">
    <text evidence="6">Monomer.</text>
</comment>
<keyword evidence="5 6" id="KW-0378">Hydrolase</keyword>
<keyword evidence="3 6" id="KW-0645">Protease</keyword>
<dbReference type="SUPFAM" id="SSF55920">
    <property type="entry name" value="Creatinase/aminopeptidase"/>
    <property type="match status" value="1"/>
</dbReference>
<dbReference type="InterPro" id="IPR036005">
    <property type="entry name" value="Creatinase/aminopeptidase-like"/>
</dbReference>
<feature type="binding site" evidence="6">
    <location>
        <position position="91"/>
    </location>
    <ligand>
        <name>substrate</name>
    </ligand>
</feature>
<keyword evidence="4 6" id="KW-0479">Metal-binding</keyword>
<dbReference type="GO" id="GO:0006508">
    <property type="term" value="P:proteolysis"/>
    <property type="evidence" value="ECO:0007669"/>
    <property type="project" value="UniProtKB-KW"/>
</dbReference>
<dbReference type="EC" id="3.4.11.18" evidence="6 7"/>
<feature type="binding site" evidence="6">
    <location>
        <position position="218"/>
    </location>
    <ligand>
        <name>a divalent metal cation</name>
        <dbReference type="ChEBI" id="CHEBI:60240"/>
        <label>2</label>
        <note>catalytic</note>
    </ligand>
</feature>
<dbReference type="Pfam" id="PF00557">
    <property type="entry name" value="Peptidase_M24"/>
    <property type="match status" value="1"/>
</dbReference>
<reference evidence="9 10" key="1">
    <citation type="submission" date="2019-02" db="EMBL/GenBank/DDBJ databases">
        <title>Deep-cultivation of Planctomycetes and their phenomic and genomic characterization uncovers novel biology.</title>
        <authorList>
            <person name="Wiegand S."/>
            <person name="Jogler M."/>
            <person name="Boedeker C."/>
            <person name="Pinto D."/>
            <person name="Vollmers J."/>
            <person name="Rivas-Marin E."/>
            <person name="Kohn T."/>
            <person name="Peeters S.H."/>
            <person name="Heuer A."/>
            <person name="Rast P."/>
            <person name="Oberbeckmann S."/>
            <person name="Bunk B."/>
            <person name="Jeske O."/>
            <person name="Meyerdierks A."/>
            <person name="Storesund J.E."/>
            <person name="Kallscheuer N."/>
            <person name="Luecker S."/>
            <person name="Lage O.M."/>
            <person name="Pohl T."/>
            <person name="Merkel B.J."/>
            <person name="Hornburger P."/>
            <person name="Mueller R.-W."/>
            <person name="Bruemmer F."/>
            <person name="Labrenz M."/>
            <person name="Spormann A.M."/>
            <person name="Op den Camp H."/>
            <person name="Overmann J."/>
            <person name="Amann R."/>
            <person name="Jetten M.S.M."/>
            <person name="Mascher T."/>
            <person name="Medema M.H."/>
            <person name="Devos D.P."/>
            <person name="Kaster A.-K."/>
            <person name="Ovreas L."/>
            <person name="Rohde M."/>
            <person name="Galperin M.Y."/>
            <person name="Jogler C."/>
        </authorList>
    </citation>
    <scope>NUCLEOTIDE SEQUENCE [LARGE SCALE GENOMIC DNA]</scope>
    <source>
        <strain evidence="9 10">Mal4</strain>
    </source>
</reference>
<keyword evidence="2 6" id="KW-0031">Aminopeptidase</keyword>
<evidence type="ECO:0000259" key="8">
    <source>
        <dbReference type="Pfam" id="PF00557"/>
    </source>
</evidence>
<gene>
    <name evidence="9" type="primary">map_2</name>
    <name evidence="6" type="synonym">map</name>
    <name evidence="9" type="ORF">Mal4_42150</name>
</gene>
<evidence type="ECO:0000256" key="6">
    <source>
        <dbReference type="HAMAP-Rule" id="MF_01974"/>
    </source>
</evidence>
<evidence type="ECO:0000256" key="7">
    <source>
        <dbReference type="RuleBase" id="RU003653"/>
    </source>
</evidence>
<keyword evidence="10" id="KW-1185">Reference proteome</keyword>
<feature type="binding site" evidence="6">
    <location>
        <position position="119"/>
    </location>
    <ligand>
        <name>a divalent metal cation</name>
        <dbReference type="ChEBI" id="CHEBI:60240"/>
        <label>2</label>
        <note>catalytic</note>
    </ligand>
</feature>
<feature type="binding site" evidence="6">
    <location>
        <position position="249"/>
    </location>
    <ligand>
        <name>a divalent metal cation</name>
        <dbReference type="ChEBI" id="CHEBI:60240"/>
        <label>1</label>
    </ligand>
</feature>
<dbReference type="InterPro" id="IPR000994">
    <property type="entry name" value="Pept_M24"/>
</dbReference>